<dbReference type="EMBL" id="CAKXAJ010008315">
    <property type="protein sequence ID" value="CAH2210812.1"/>
    <property type="molecule type" value="Genomic_DNA"/>
</dbReference>
<sequence>MCIQCSQRDGSIAGRSATEHCEYARTLADTTEHLGTRVYAGGSRPGLLPRPGDRYPPPFPSSTQQVKMRAPPVNISLAAALSNAPQVLQRTLLLF</sequence>
<accession>A0A8S4QJZ5</accession>
<organism evidence="2 3">
    <name type="scientific">Pararge aegeria aegeria</name>
    <dbReference type="NCBI Taxonomy" id="348720"/>
    <lineage>
        <taxon>Eukaryota</taxon>
        <taxon>Metazoa</taxon>
        <taxon>Ecdysozoa</taxon>
        <taxon>Arthropoda</taxon>
        <taxon>Hexapoda</taxon>
        <taxon>Insecta</taxon>
        <taxon>Pterygota</taxon>
        <taxon>Neoptera</taxon>
        <taxon>Endopterygota</taxon>
        <taxon>Lepidoptera</taxon>
        <taxon>Glossata</taxon>
        <taxon>Ditrysia</taxon>
        <taxon>Papilionoidea</taxon>
        <taxon>Nymphalidae</taxon>
        <taxon>Satyrinae</taxon>
        <taxon>Satyrini</taxon>
        <taxon>Parargina</taxon>
        <taxon>Pararge</taxon>
    </lineage>
</organism>
<dbReference type="AlphaFoldDB" id="A0A8S4QJZ5"/>
<name>A0A8S4QJZ5_9NEOP</name>
<protein>
    <submittedName>
        <fullName evidence="2">Jg10196 protein</fullName>
    </submittedName>
</protein>
<dbReference type="Proteomes" id="UP000838756">
    <property type="component" value="Unassembled WGS sequence"/>
</dbReference>
<proteinExistence type="predicted"/>
<evidence type="ECO:0000313" key="3">
    <source>
        <dbReference type="Proteomes" id="UP000838756"/>
    </source>
</evidence>
<evidence type="ECO:0000313" key="2">
    <source>
        <dbReference type="EMBL" id="CAH2210812.1"/>
    </source>
</evidence>
<comment type="caution">
    <text evidence="2">The sequence shown here is derived from an EMBL/GenBank/DDBJ whole genome shotgun (WGS) entry which is preliminary data.</text>
</comment>
<evidence type="ECO:0000256" key="1">
    <source>
        <dbReference type="SAM" id="MobiDB-lite"/>
    </source>
</evidence>
<feature type="region of interest" description="Disordered" evidence="1">
    <location>
        <begin position="42"/>
        <end position="65"/>
    </location>
</feature>
<reference evidence="2" key="1">
    <citation type="submission" date="2022-03" db="EMBL/GenBank/DDBJ databases">
        <authorList>
            <person name="Lindestad O."/>
        </authorList>
    </citation>
    <scope>NUCLEOTIDE SEQUENCE</scope>
</reference>
<gene>
    <name evidence="2" type="primary">jg10196</name>
    <name evidence="2" type="ORF">PAEG_LOCUS2670</name>
</gene>
<keyword evidence="3" id="KW-1185">Reference proteome</keyword>